<proteinExistence type="predicted"/>
<name>A0AB39SLY4_9ACTN</name>
<dbReference type="RefSeq" id="WP_369265090.1">
    <property type="nucleotide sequence ID" value="NZ_CP163440.1"/>
</dbReference>
<dbReference type="AlphaFoldDB" id="A0AB39SLY4"/>
<accession>A0AB39SLY4</accession>
<reference evidence="1" key="1">
    <citation type="submission" date="2024-07" db="EMBL/GenBank/DDBJ databases">
        <authorList>
            <person name="Yu S.T."/>
        </authorList>
    </citation>
    <scope>NUCLEOTIDE SEQUENCE</scope>
    <source>
        <strain evidence="1">R35</strain>
    </source>
</reference>
<protein>
    <submittedName>
        <fullName evidence="1">Uncharacterized protein</fullName>
    </submittedName>
</protein>
<sequence>MVFAAMLPRGDVHDVLVVPEGSDVKTLDDLPPGALIGIECGDAGGAAPLRGRGNRSRPVR</sequence>
<dbReference type="EMBL" id="CP163440">
    <property type="protein sequence ID" value="XDQ68266.1"/>
    <property type="molecule type" value="Genomic_DNA"/>
</dbReference>
<gene>
    <name evidence="1" type="ORF">AB5J50_49700</name>
</gene>
<evidence type="ECO:0000313" key="1">
    <source>
        <dbReference type="EMBL" id="XDQ68266.1"/>
    </source>
</evidence>
<organism evidence="1">
    <name type="scientific">Streptomyces sp. R35</name>
    <dbReference type="NCBI Taxonomy" id="3238630"/>
    <lineage>
        <taxon>Bacteria</taxon>
        <taxon>Bacillati</taxon>
        <taxon>Actinomycetota</taxon>
        <taxon>Actinomycetes</taxon>
        <taxon>Kitasatosporales</taxon>
        <taxon>Streptomycetaceae</taxon>
        <taxon>Streptomyces</taxon>
    </lineage>
</organism>